<name>A0A4Q7NU02_9FLAO</name>
<dbReference type="PANTHER" id="PTHR39200:SF1">
    <property type="entry name" value="AUTO-TRANSPORTER ADHESIN HEAD GIN DOMAIN-CONTAINING PROTEIN-RELATED"/>
    <property type="match status" value="1"/>
</dbReference>
<feature type="signal peptide" evidence="1">
    <location>
        <begin position="1"/>
        <end position="20"/>
    </location>
</feature>
<evidence type="ECO:0000256" key="1">
    <source>
        <dbReference type="SAM" id="SignalP"/>
    </source>
</evidence>
<reference evidence="3 4" key="1">
    <citation type="submission" date="2019-02" db="EMBL/GenBank/DDBJ databases">
        <title>Genomic Encyclopedia of Type Strains, Phase IV (KMG-IV): sequencing the most valuable type-strain genomes for metagenomic binning, comparative biology and taxonomic classification.</title>
        <authorList>
            <person name="Goeker M."/>
        </authorList>
    </citation>
    <scope>NUCLEOTIDE SEQUENCE [LARGE SCALE GENOMIC DNA]</scope>
    <source>
        <strain evidence="3 4">DSM 17196</strain>
    </source>
</reference>
<keyword evidence="1" id="KW-0732">Signal</keyword>
<evidence type="ECO:0000259" key="2">
    <source>
        <dbReference type="Pfam" id="PF10988"/>
    </source>
</evidence>
<proteinExistence type="predicted"/>
<sequence length="243" mass="25891">MKLTKLMLLLAVTMSTTIQAQWWGGEKVKGNGDEVTITRTVNTYDRIKVKGALDVELVAGSEGTITLKGESNLLENIVTKVDNDQLKIYVEKGRYLKSTKGKSLKIIVPFSTLNEVTLSGSGEVISKDVIKAKHFEGSLSGSGELNLQIEAESVEGNLSGSGEIVLKGSCTDFNANLSGSGDIEAFELKASNADTVISGSGDIEVYATRFLKAIISGSGDIFYKGNPETTEKLVSGSGDITER</sequence>
<comment type="caution">
    <text evidence="3">The sequence shown here is derived from an EMBL/GenBank/DDBJ whole genome shotgun (WGS) entry which is preliminary data.</text>
</comment>
<dbReference type="InterPro" id="IPR021255">
    <property type="entry name" value="DUF2807"/>
</dbReference>
<keyword evidence="4" id="KW-1185">Reference proteome</keyword>
<feature type="chain" id="PRO_5020339622" evidence="1">
    <location>
        <begin position="21"/>
        <end position="243"/>
    </location>
</feature>
<dbReference type="AlphaFoldDB" id="A0A4Q7NU02"/>
<dbReference type="PANTHER" id="PTHR39200">
    <property type="entry name" value="HYPOTHETICAL EXPORTED PROTEIN"/>
    <property type="match status" value="1"/>
</dbReference>
<evidence type="ECO:0000313" key="4">
    <source>
        <dbReference type="Proteomes" id="UP000292262"/>
    </source>
</evidence>
<organism evidence="3 4">
    <name type="scientific">Aquimarina brevivitae</name>
    <dbReference type="NCBI Taxonomy" id="323412"/>
    <lineage>
        <taxon>Bacteria</taxon>
        <taxon>Pseudomonadati</taxon>
        <taxon>Bacteroidota</taxon>
        <taxon>Flavobacteriia</taxon>
        <taxon>Flavobacteriales</taxon>
        <taxon>Flavobacteriaceae</taxon>
        <taxon>Aquimarina</taxon>
    </lineage>
</organism>
<accession>A0A4Q7NU02</accession>
<dbReference type="OrthoDB" id="5585143at2"/>
<dbReference type="EMBL" id="SGXE01000006">
    <property type="protein sequence ID" value="RZS90651.1"/>
    <property type="molecule type" value="Genomic_DNA"/>
</dbReference>
<dbReference type="RefSeq" id="WP_130287695.1">
    <property type="nucleotide sequence ID" value="NZ_SGXE01000006.1"/>
</dbReference>
<dbReference type="Gene3D" id="2.160.20.120">
    <property type="match status" value="1"/>
</dbReference>
<evidence type="ECO:0000313" key="3">
    <source>
        <dbReference type="EMBL" id="RZS90651.1"/>
    </source>
</evidence>
<gene>
    <name evidence="3" type="ORF">EV197_3180</name>
</gene>
<feature type="domain" description="Putative auto-transporter adhesin head GIN" evidence="2">
    <location>
        <begin position="44"/>
        <end position="227"/>
    </location>
</feature>
<dbReference type="Pfam" id="PF10988">
    <property type="entry name" value="DUF2807"/>
    <property type="match status" value="1"/>
</dbReference>
<protein>
    <submittedName>
        <fullName evidence="3">Putative autotransporter adhesin-like protein</fullName>
    </submittedName>
</protein>
<dbReference type="Proteomes" id="UP000292262">
    <property type="component" value="Unassembled WGS sequence"/>
</dbReference>